<keyword evidence="3" id="KW-1185">Reference proteome</keyword>
<accession>A0AAV2FCX2</accession>
<dbReference type="PANTHER" id="PTHR33168">
    <property type="entry name" value="STRESS INDUCED PROTEIN-RELATED"/>
    <property type="match status" value="1"/>
</dbReference>
<gene>
    <name evidence="2" type="ORF">LTRI10_LOCUS35984</name>
</gene>
<feature type="region of interest" description="Disordered" evidence="1">
    <location>
        <begin position="103"/>
        <end position="139"/>
    </location>
</feature>
<feature type="region of interest" description="Disordered" evidence="1">
    <location>
        <begin position="1"/>
        <end position="21"/>
    </location>
</feature>
<evidence type="ECO:0000313" key="2">
    <source>
        <dbReference type="EMBL" id="CAL1395558.1"/>
    </source>
</evidence>
<proteinExistence type="predicted"/>
<sequence>MESRNGSTTPRSYHHRNQQQQREEGMLSCWGRFKLNFFPWRRRPTLGGSTAANSPPIGITAASCGNFFGALWRSGSRYRRRSPTTAAGSGFRYDPIEYAQNFDDGNWEDDSEAGFNRGFSSRLAPSPSNSSSTRPLHDK</sequence>
<evidence type="ECO:0000256" key="1">
    <source>
        <dbReference type="SAM" id="MobiDB-lite"/>
    </source>
</evidence>
<dbReference type="EMBL" id="OZ034819">
    <property type="protein sequence ID" value="CAL1395558.1"/>
    <property type="molecule type" value="Genomic_DNA"/>
</dbReference>
<feature type="compositionally biased region" description="Low complexity" evidence="1">
    <location>
        <begin position="120"/>
        <end position="139"/>
    </location>
</feature>
<feature type="compositionally biased region" description="Polar residues" evidence="1">
    <location>
        <begin position="1"/>
        <end position="11"/>
    </location>
</feature>
<name>A0AAV2FCX2_9ROSI</name>
<evidence type="ECO:0000313" key="3">
    <source>
        <dbReference type="Proteomes" id="UP001497516"/>
    </source>
</evidence>
<protein>
    <submittedName>
        <fullName evidence="2">Uncharacterized protein</fullName>
    </submittedName>
</protein>
<reference evidence="2 3" key="1">
    <citation type="submission" date="2024-04" db="EMBL/GenBank/DDBJ databases">
        <authorList>
            <person name="Fracassetti M."/>
        </authorList>
    </citation>
    <scope>NUCLEOTIDE SEQUENCE [LARGE SCALE GENOMIC DNA]</scope>
</reference>
<dbReference type="Proteomes" id="UP001497516">
    <property type="component" value="Chromosome 6"/>
</dbReference>
<dbReference type="AlphaFoldDB" id="A0AAV2FCX2"/>
<organism evidence="2 3">
    <name type="scientific">Linum trigynum</name>
    <dbReference type="NCBI Taxonomy" id="586398"/>
    <lineage>
        <taxon>Eukaryota</taxon>
        <taxon>Viridiplantae</taxon>
        <taxon>Streptophyta</taxon>
        <taxon>Embryophyta</taxon>
        <taxon>Tracheophyta</taxon>
        <taxon>Spermatophyta</taxon>
        <taxon>Magnoliopsida</taxon>
        <taxon>eudicotyledons</taxon>
        <taxon>Gunneridae</taxon>
        <taxon>Pentapetalae</taxon>
        <taxon>rosids</taxon>
        <taxon>fabids</taxon>
        <taxon>Malpighiales</taxon>
        <taxon>Linaceae</taxon>
        <taxon>Linum</taxon>
    </lineage>
</organism>